<accession>D5MJJ3</accession>
<evidence type="ECO:0000256" key="1">
    <source>
        <dbReference type="SAM" id="MobiDB-lite"/>
    </source>
</evidence>
<reference evidence="2 3" key="1">
    <citation type="journal article" date="2010" name="Nature">
        <title>Nitrite-driven anaerobic methane oxidation by oxygenic bacteria.</title>
        <authorList>
            <person name="Ettwig K.F."/>
            <person name="Butler M.K."/>
            <person name="Le Paslier D."/>
            <person name="Pelletier E."/>
            <person name="Mangenot S."/>
            <person name="Kuypers M.M.M."/>
            <person name="Schreiber F."/>
            <person name="Dutilh B.E."/>
            <person name="Zedelius J."/>
            <person name="de Beer D."/>
            <person name="Gloerich J."/>
            <person name="Wessels H.J.C.T."/>
            <person name="van Allen T."/>
            <person name="Luesken F."/>
            <person name="Wu M."/>
            <person name="van de Pas-Schoonen K.T."/>
            <person name="Op den Camp H.J.M."/>
            <person name="Janssen-Megens E.M."/>
            <person name="Francoijs K-J."/>
            <person name="Stunnenberg H."/>
            <person name="Weissenbach J."/>
            <person name="Jetten M.S.M."/>
            <person name="Strous M."/>
        </authorList>
    </citation>
    <scope>NUCLEOTIDE SEQUENCE [LARGE SCALE GENOMIC DNA]</scope>
</reference>
<protein>
    <submittedName>
        <fullName evidence="2">Uncharacterized protein</fullName>
    </submittedName>
</protein>
<gene>
    <name evidence="2" type="ORF">DAMO_2505</name>
</gene>
<sequence>MNRSPLNLPAHPPSEPTPLRGAAQRCRYRELDNCHVMDYV</sequence>
<feature type="region of interest" description="Disordered" evidence="1">
    <location>
        <begin position="1"/>
        <end position="22"/>
    </location>
</feature>
<organism evidence="2 3">
    <name type="scientific">Methylomirabilis oxygeniifera</name>
    <dbReference type="NCBI Taxonomy" id="671143"/>
    <lineage>
        <taxon>Bacteria</taxon>
        <taxon>Candidatus Methylomirabilota</taxon>
        <taxon>Candidatus Methylomirabilia</taxon>
        <taxon>Candidatus Methylomirabilales</taxon>
        <taxon>Candidatus Methylomirabilaceae</taxon>
        <taxon>Candidatus Methylomirabilis</taxon>
    </lineage>
</organism>
<evidence type="ECO:0000313" key="3">
    <source>
        <dbReference type="Proteomes" id="UP000006898"/>
    </source>
</evidence>
<dbReference type="EMBL" id="FP565575">
    <property type="protein sequence ID" value="CBE69578.1"/>
    <property type="molecule type" value="Genomic_DNA"/>
</dbReference>
<dbReference type="Proteomes" id="UP000006898">
    <property type="component" value="Chromosome"/>
</dbReference>
<name>D5MJJ3_METO1</name>
<dbReference type="KEGG" id="mox:DAMO_2505"/>
<proteinExistence type="predicted"/>
<dbReference type="HOGENOM" id="CLU_3286608_0_0_0"/>
<dbReference type="AlphaFoldDB" id="D5MJJ3"/>
<evidence type="ECO:0000313" key="2">
    <source>
        <dbReference type="EMBL" id="CBE69578.1"/>
    </source>
</evidence>